<dbReference type="EMBL" id="BK015328">
    <property type="protein sequence ID" value="DAE01640.1"/>
    <property type="molecule type" value="Genomic_DNA"/>
</dbReference>
<accession>A0A8S5P4S5</accession>
<sequence>MSEEKKNLIRDVTKRLDKLPEDKKNYLLGYMNGIMDNEKIHSSKKETVSSD</sequence>
<protein>
    <submittedName>
        <fullName evidence="1">Uncharacterized protein</fullName>
    </submittedName>
</protein>
<organism evidence="1">
    <name type="scientific">Siphoviridae sp. ctkyp1</name>
    <dbReference type="NCBI Taxonomy" id="2825646"/>
    <lineage>
        <taxon>Viruses</taxon>
        <taxon>Duplodnaviria</taxon>
        <taxon>Heunggongvirae</taxon>
        <taxon>Uroviricota</taxon>
        <taxon>Caudoviricetes</taxon>
    </lineage>
</organism>
<proteinExistence type="predicted"/>
<name>A0A8S5P4S5_9CAUD</name>
<reference evidence="1" key="1">
    <citation type="journal article" date="2021" name="Proc. Natl. Acad. Sci. U.S.A.">
        <title>A Catalog of Tens of Thousands of Viruses from Human Metagenomes Reveals Hidden Associations with Chronic Diseases.</title>
        <authorList>
            <person name="Tisza M.J."/>
            <person name="Buck C.B."/>
        </authorList>
    </citation>
    <scope>NUCLEOTIDE SEQUENCE</scope>
    <source>
        <strain evidence="1">Ctkyp1</strain>
    </source>
</reference>
<evidence type="ECO:0000313" key="1">
    <source>
        <dbReference type="EMBL" id="DAE01640.1"/>
    </source>
</evidence>